<evidence type="ECO:0008006" key="3">
    <source>
        <dbReference type="Google" id="ProtNLM"/>
    </source>
</evidence>
<organism evidence="1 2">
    <name type="scientific">Flavobacterium arcticum</name>
    <dbReference type="NCBI Taxonomy" id="1784713"/>
    <lineage>
        <taxon>Bacteria</taxon>
        <taxon>Pseudomonadati</taxon>
        <taxon>Bacteroidota</taxon>
        <taxon>Flavobacteriia</taxon>
        <taxon>Flavobacteriales</taxon>
        <taxon>Flavobacteriaceae</taxon>
        <taxon>Flavobacterium</taxon>
    </lineage>
</organism>
<dbReference type="RefSeq" id="WP_114677389.1">
    <property type="nucleotide sequence ID" value="NZ_CP031188.1"/>
</dbReference>
<sequence length="157" mass="18482">MQIEYLQDLLNYPTRPGNTKSYWFNTPIPETEITALEDLYNNGAPFPKALQELLYLAGDYCYVLDYGINESQQELQEDVRELINEYGKQITRPFYAVDVYNGNDQCLFIYLDEGDDPFVHEGYYSDPESTWITKLKLKLSEFINYRVKRVQEGRSPF</sequence>
<dbReference type="KEGG" id="fat:DVK85_05040"/>
<evidence type="ECO:0000313" key="1">
    <source>
        <dbReference type="EMBL" id="AXG73629.1"/>
    </source>
</evidence>
<evidence type="ECO:0000313" key="2">
    <source>
        <dbReference type="Proteomes" id="UP000253951"/>
    </source>
</evidence>
<gene>
    <name evidence="1" type="ORF">DVK85_05040</name>
</gene>
<dbReference type="AlphaFoldDB" id="A0A345HAL9"/>
<protein>
    <recommendedName>
        <fullName evidence="3">SMI1/KNR4 family protein</fullName>
    </recommendedName>
</protein>
<keyword evidence="2" id="KW-1185">Reference proteome</keyword>
<dbReference type="InterPro" id="IPR037883">
    <property type="entry name" value="Knr4/Smi1-like_sf"/>
</dbReference>
<name>A0A345HAL9_9FLAO</name>
<reference evidence="1 2" key="1">
    <citation type="submission" date="2018-07" db="EMBL/GenBank/DDBJ databases">
        <title>Complete genome sequence of Flavobacterium arcticum type strain SM1502T.</title>
        <authorList>
            <person name="Li Y."/>
            <person name="Li D.-D."/>
        </authorList>
    </citation>
    <scope>NUCLEOTIDE SEQUENCE [LARGE SCALE GENOMIC DNA]</scope>
    <source>
        <strain evidence="1 2">SM1502</strain>
    </source>
</reference>
<accession>A0A345HAL9</accession>
<dbReference type="EMBL" id="CP031188">
    <property type="protein sequence ID" value="AXG73629.1"/>
    <property type="molecule type" value="Genomic_DNA"/>
</dbReference>
<dbReference type="Proteomes" id="UP000253951">
    <property type="component" value="Chromosome"/>
</dbReference>
<dbReference type="SUPFAM" id="SSF160631">
    <property type="entry name" value="SMI1/KNR4-like"/>
    <property type="match status" value="1"/>
</dbReference>
<proteinExistence type="predicted"/>
<dbReference type="OrthoDB" id="1189226at2"/>